<evidence type="ECO:0000256" key="2">
    <source>
        <dbReference type="ARBA" id="ARBA00022512"/>
    </source>
</evidence>
<dbReference type="SUPFAM" id="SSF52058">
    <property type="entry name" value="L domain-like"/>
    <property type="match status" value="3"/>
</dbReference>
<evidence type="ECO:0000256" key="3">
    <source>
        <dbReference type="ARBA" id="ARBA00022525"/>
    </source>
</evidence>
<keyword evidence="2" id="KW-0134">Cell wall</keyword>
<protein>
    <recommendedName>
        <fullName evidence="8">Receptor L-domain domain-containing protein</fullName>
    </recommendedName>
</protein>
<evidence type="ECO:0000256" key="1">
    <source>
        <dbReference type="ARBA" id="ARBA00004191"/>
    </source>
</evidence>
<name>A0ABY8U441_TETOB</name>
<dbReference type="InterPro" id="IPR036941">
    <property type="entry name" value="Rcpt_L-dom_sf"/>
</dbReference>
<keyword evidence="5" id="KW-0325">Glycoprotein</keyword>
<keyword evidence="7" id="KW-1185">Reference proteome</keyword>
<reference evidence="6 7" key="1">
    <citation type="submission" date="2023-05" db="EMBL/GenBank/DDBJ databases">
        <title>A 100% complete, gapless, phased diploid assembly of the Scenedesmus obliquus UTEX 3031 genome.</title>
        <authorList>
            <person name="Biondi T.C."/>
            <person name="Hanschen E.R."/>
            <person name="Kwon T."/>
            <person name="Eng W."/>
            <person name="Kruse C.P.S."/>
            <person name="Koehler S.I."/>
            <person name="Kunde Y."/>
            <person name="Gleasner C.D."/>
            <person name="You Mak K.T."/>
            <person name="Polle J."/>
            <person name="Hovde B.T."/>
            <person name="Starkenburg S.R."/>
        </authorList>
    </citation>
    <scope>NUCLEOTIDE SEQUENCE [LARGE SCALE GENOMIC DNA]</scope>
    <source>
        <strain evidence="6 7">DOE0152z</strain>
    </source>
</reference>
<sequence>MPTLQPETNRHRKLQQGWGGGFAGCAGKPLVVAYGGPSPPTTIDDLLDNMESPLTKIDVVNNLNFKVVLEPAKVDFVSLSDPASCIRSLATVRGGLAIIDDGTLPDLSALSRVRSIVGPLYIYGRANASLTSLVGLENLQQVGGINLAHTRLQSIAALSRLTVLQGDLVAWDNPALASLAGLQGVTQMYGKLWLDANPLMTDLSGLQAVQAIDGDIILRNLDGMTSLNGLGSLVSTNGEILIYGCPRLASTRALTNFTSIGIGLVLNDLPALQDLDGFSRLSGVPGDLQLYLLPALPDLRGMAGLQQVGLNLVVGANAALTTLTGLDNLRSVGTLLSVSWNPKLASLQGLGNLQSVGQDLIIRGNTELTTLADLPRSLRSVGAFRGSEVHIEDNPKLASLSGLGTGNTAVYGNDAFDRAG</sequence>
<gene>
    <name evidence="6" type="ORF">OEZ85_012706</name>
</gene>
<keyword evidence="3" id="KW-0964">Secreted</keyword>
<dbReference type="EMBL" id="CP126214">
    <property type="protein sequence ID" value="WIA15965.1"/>
    <property type="molecule type" value="Genomic_DNA"/>
</dbReference>
<organism evidence="6 7">
    <name type="scientific">Tetradesmus obliquus</name>
    <name type="common">Green alga</name>
    <name type="synonym">Acutodesmus obliquus</name>
    <dbReference type="NCBI Taxonomy" id="3088"/>
    <lineage>
        <taxon>Eukaryota</taxon>
        <taxon>Viridiplantae</taxon>
        <taxon>Chlorophyta</taxon>
        <taxon>core chlorophytes</taxon>
        <taxon>Chlorophyceae</taxon>
        <taxon>CS clade</taxon>
        <taxon>Sphaeropleales</taxon>
        <taxon>Scenedesmaceae</taxon>
        <taxon>Tetradesmus</taxon>
    </lineage>
</organism>
<evidence type="ECO:0000256" key="4">
    <source>
        <dbReference type="ARBA" id="ARBA00022729"/>
    </source>
</evidence>
<proteinExistence type="predicted"/>
<dbReference type="PANTHER" id="PTHR31018:SF3">
    <property type="entry name" value="RECEPTOR PROTEIN-TYROSINE KINASE"/>
    <property type="match status" value="1"/>
</dbReference>
<keyword evidence="4" id="KW-0732">Signal</keyword>
<comment type="subcellular location">
    <subcellularLocation>
        <location evidence="1">Secreted</location>
        <location evidence="1">Cell wall</location>
    </subcellularLocation>
</comment>
<evidence type="ECO:0000313" key="6">
    <source>
        <dbReference type="EMBL" id="WIA15965.1"/>
    </source>
</evidence>
<dbReference type="InterPro" id="IPR051648">
    <property type="entry name" value="CWI-Assembly_Regulator"/>
</dbReference>
<accession>A0ABY8U441</accession>
<dbReference type="Gene3D" id="3.80.20.20">
    <property type="entry name" value="Receptor L-domain"/>
    <property type="match status" value="2"/>
</dbReference>
<evidence type="ECO:0000256" key="5">
    <source>
        <dbReference type="ARBA" id="ARBA00023180"/>
    </source>
</evidence>
<evidence type="ECO:0008006" key="8">
    <source>
        <dbReference type="Google" id="ProtNLM"/>
    </source>
</evidence>
<dbReference type="PANTHER" id="PTHR31018">
    <property type="entry name" value="SPORULATION-SPECIFIC PROTEIN-RELATED"/>
    <property type="match status" value="1"/>
</dbReference>
<evidence type="ECO:0000313" key="7">
    <source>
        <dbReference type="Proteomes" id="UP001244341"/>
    </source>
</evidence>
<dbReference type="Proteomes" id="UP001244341">
    <property type="component" value="Chromosome 7b"/>
</dbReference>